<comment type="caution">
    <text evidence="1">The sequence shown here is derived from an EMBL/GenBank/DDBJ whole genome shotgun (WGS) entry which is preliminary data.</text>
</comment>
<gene>
    <name evidence="1" type="ORF">S12H4_21890</name>
</gene>
<name>X1U1H6_9ZZZZ</name>
<evidence type="ECO:0008006" key="2">
    <source>
        <dbReference type="Google" id="ProtNLM"/>
    </source>
</evidence>
<organism evidence="1">
    <name type="scientific">marine sediment metagenome</name>
    <dbReference type="NCBI Taxonomy" id="412755"/>
    <lineage>
        <taxon>unclassified sequences</taxon>
        <taxon>metagenomes</taxon>
        <taxon>ecological metagenomes</taxon>
    </lineage>
</organism>
<proteinExistence type="predicted"/>
<protein>
    <recommendedName>
        <fullName evidence="2">Phage tail collar domain-containing protein</fullName>
    </recommendedName>
</protein>
<dbReference type="SUPFAM" id="SSF88874">
    <property type="entry name" value="Receptor-binding domain of short tail fibre protein gp12"/>
    <property type="match status" value="1"/>
</dbReference>
<dbReference type="EMBL" id="BARW01011327">
    <property type="protein sequence ID" value="GAI86139.1"/>
    <property type="molecule type" value="Genomic_DNA"/>
</dbReference>
<evidence type="ECO:0000313" key="1">
    <source>
        <dbReference type="EMBL" id="GAI86139.1"/>
    </source>
</evidence>
<dbReference type="AlphaFoldDB" id="X1U1H6"/>
<sequence length="163" mass="17158">AHHAKTTSASELTSGVLPSIDRLPAIGTGKIWQGNANRPVEVDSPSIPSGLITMWHGLIANIPSGWLICDGNNSTPNLLTRFVQGVVTAATNPGATGGAKSKTTSGHIHSVPIGLTKQTQGSDATPRYYARLSSASSIDTASKTDRISDIRPEYYDVAFLMKT</sequence>
<accession>X1U1H6</accession>
<reference evidence="1" key="1">
    <citation type="journal article" date="2014" name="Front. Microbiol.">
        <title>High frequency of phylogenetically diverse reductive dehalogenase-homologous genes in deep subseafloor sedimentary metagenomes.</title>
        <authorList>
            <person name="Kawai M."/>
            <person name="Futagami T."/>
            <person name="Toyoda A."/>
            <person name="Takaki Y."/>
            <person name="Nishi S."/>
            <person name="Hori S."/>
            <person name="Arai W."/>
            <person name="Tsubouchi T."/>
            <person name="Morono Y."/>
            <person name="Uchiyama I."/>
            <person name="Ito T."/>
            <person name="Fujiyama A."/>
            <person name="Inagaki F."/>
            <person name="Takami H."/>
        </authorList>
    </citation>
    <scope>NUCLEOTIDE SEQUENCE</scope>
    <source>
        <strain evidence="1">Expedition CK06-06</strain>
    </source>
</reference>
<feature type="non-terminal residue" evidence="1">
    <location>
        <position position="1"/>
    </location>
</feature>